<gene>
    <name evidence="1" type="primary">Acey_s0016.g3097</name>
    <name evidence="1" type="ORF">Y032_0016g3097</name>
</gene>
<dbReference type="Proteomes" id="UP000024635">
    <property type="component" value="Unassembled WGS sequence"/>
</dbReference>
<dbReference type="AlphaFoldDB" id="A0A016V5Z0"/>
<name>A0A016V5Z0_9BILA</name>
<accession>A0A016V5Z0</accession>
<comment type="caution">
    <text evidence="1">The sequence shown here is derived from an EMBL/GenBank/DDBJ whole genome shotgun (WGS) entry which is preliminary data.</text>
</comment>
<proteinExistence type="predicted"/>
<sequence length="111" mass="13030">MRYSFLVSRTYRYFEEGMEKPREKPPLSPIVSVRVVVFFFPSSSFCFRKVHILLYVIAVSSDTPTHTACLCFHSLRLRKNRTITEMLPLALLRFHSSFIVVLKPFRIIVDT</sequence>
<keyword evidence="2" id="KW-1185">Reference proteome</keyword>
<dbReference type="EMBL" id="JARK01001352">
    <property type="protein sequence ID" value="EYC23049.1"/>
    <property type="molecule type" value="Genomic_DNA"/>
</dbReference>
<reference evidence="2" key="1">
    <citation type="journal article" date="2015" name="Nat. Genet.">
        <title>The genome and transcriptome of the zoonotic hookworm Ancylostoma ceylanicum identify infection-specific gene families.</title>
        <authorList>
            <person name="Schwarz E.M."/>
            <person name="Hu Y."/>
            <person name="Antoshechkin I."/>
            <person name="Miller M.M."/>
            <person name="Sternberg P.W."/>
            <person name="Aroian R.V."/>
        </authorList>
    </citation>
    <scope>NUCLEOTIDE SEQUENCE</scope>
    <source>
        <strain evidence="2">HY135</strain>
    </source>
</reference>
<evidence type="ECO:0000313" key="2">
    <source>
        <dbReference type="Proteomes" id="UP000024635"/>
    </source>
</evidence>
<evidence type="ECO:0000313" key="1">
    <source>
        <dbReference type="EMBL" id="EYC23049.1"/>
    </source>
</evidence>
<protein>
    <submittedName>
        <fullName evidence="1">Uncharacterized protein</fullName>
    </submittedName>
</protein>
<organism evidence="1 2">
    <name type="scientific">Ancylostoma ceylanicum</name>
    <dbReference type="NCBI Taxonomy" id="53326"/>
    <lineage>
        <taxon>Eukaryota</taxon>
        <taxon>Metazoa</taxon>
        <taxon>Ecdysozoa</taxon>
        <taxon>Nematoda</taxon>
        <taxon>Chromadorea</taxon>
        <taxon>Rhabditida</taxon>
        <taxon>Rhabditina</taxon>
        <taxon>Rhabditomorpha</taxon>
        <taxon>Strongyloidea</taxon>
        <taxon>Ancylostomatidae</taxon>
        <taxon>Ancylostomatinae</taxon>
        <taxon>Ancylostoma</taxon>
    </lineage>
</organism>